<dbReference type="SMART" id="SM01230">
    <property type="entry name" value="Gln-synt_C"/>
    <property type="match status" value="1"/>
</dbReference>
<dbReference type="EMBL" id="JAAPAO010000998">
    <property type="protein sequence ID" value="KAF4651843.1"/>
    <property type="molecule type" value="Genomic_DNA"/>
</dbReference>
<feature type="non-terminal residue" evidence="6">
    <location>
        <position position="679"/>
    </location>
</feature>
<organism evidence="6 7">
    <name type="scientific">Perkinsus chesapeaki</name>
    <name type="common">Clam parasite</name>
    <name type="synonym">Perkinsus andrewsi</name>
    <dbReference type="NCBI Taxonomy" id="330153"/>
    <lineage>
        <taxon>Eukaryota</taxon>
        <taxon>Sar</taxon>
        <taxon>Alveolata</taxon>
        <taxon>Perkinsozoa</taxon>
        <taxon>Perkinsea</taxon>
        <taxon>Perkinsida</taxon>
        <taxon>Perkinsidae</taxon>
        <taxon>Perkinsus</taxon>
    </lineage>
</organism>
<dbReference type="InterPro" id="IPR008147">
    <property type="entry name" value="Gln_synt_N"/>
</dbReference>
<dbReference type="OrthoDB" id="415358at2759"/>
<dbReference type="GO" id="GO:0006542">
    <property type="term" value="P:glutamine biosynthetic process"/>
    <property type="evidence" value="ECO:0007669"/>
    <property type="project" value="InterPro"/>
</dbReference>
<gene>
    <name evidence="6" type="ORF">FOL47_011391</name>
</gene>
<dbReference type="PANTHER" id="PTHR42974">
    <property type="entry name" value="GLUTAMINE SYNTHETASE"/>
    <property type="match status" value="1"/>
</dbReference>
<dbReference type="Proteomes" id="UP000591131">
    <property type="component" value="Unassembled WGS sequence"/>
</dbReference>
<proteinExistence type="inferred from homology"/>
<dbReference type="Pfam" id="PF12437">
    <property type="entry name" value="GSIII_N"/>
    <property type="match status" value="1"/>
</dbReference>
<feature type="region of interest" description="Disordered" evidence="3">
    <location>
        <begin position="612"/>
        <end position="632"/>
    </location>
</feature>
<dbReference type="Gene3D" id="3.30.590.10">
    <property type="entry name" value="Glutamine synthetase/guanido kinase, catalytic domain"/>
    <property type="match status" value="1"/>
</dbReference>
<dbReference type="PROSITE" id="PS00181">
    <property type="entry name" value="GLNA_ATP"/>
    <property type="match status" value="1"/>
</dbReference>
<dbReference type="Pfam" id="PF00120">
    <property type="entry name" value="Gln-synt_C"/>
    <property type="match status" value="1"/>
</dbReference>
<dbReference type="InterPro" id="IPR027303">
    <property type="entry name" value="Gln_synth_gly_rich_site"/>
</dbReference>
<dbReference type="PROSITE" id="PS51986">
    <property type="entry name" value="GS_BETA_GRASP"/>
    <property type="match status" value="1"/>
</dbReference>
<dbReference type="PANTHER" id="PTHR42974:SF1">
    <property type="entry name" value="TYPE-3 GLUTAMINE SYNTHETASE"/>
    <property type="match status" value="1"/>
</dbReference>
<evidence type="ECO:0000256" key="1">
    <source>
        <dbReference type="PROSITE-ProRule" id="PRU01330"/>
    </source>
</evidence>
<name>A0A7J6KWX2_PERCH</name>
<dbReference type="Gene3D" id="1.20.120.1560">
    <property type="match status" value="1"/>
</dbReference>
<keyword evidence="7" id="KW-1185">Reference proteome</keyword>
<reference evidence="6 7" key="1">
    <citation type="submission" date="2020-04" db="EMBL/GenBank/DDBJ databases">
        <title>Perkinsus chesapeaki whole genome sequence.</title>
        <authorList>
            <person name="Bogema D.R."/>
        </authorList>
    </citation>
    <scope>NUCLEOTIDE SEQUENCE [LARGE SCALE GENOMIC DNA]</scope>
    <source>
        <strain evidence="6">ATCC PRA-425</strain>
    </source>
</reference>
<evidence type="ECO:0000256" key="3">
    <source>
        <dbReference type="SAM" id="MobiDB-lite"/>
    </source>
</evidence>
<feature type="domain" description="GS catalytic" evidence="5">
    <location>
        <begin position="122"/>
        <end position="554"/>
    </location>
</feature>
<evidence type="ECO:0008006" key="8">
    <source>
        <dbReference type="Google" id="ProtNLM"/>
    </source>
</evidence>
<dbReference type="Pfam" id="PF18318">
    <property type="entry name" value="Gln-synt_C-ter"/>
    <property type="match status" value="1"/>
</dbReference>
<dbReference type="InterPro" id="IPR022147">
    <property type="entry name" value="GSIII_N"/>
</dbReference>
<dbReference type="SUPFAM" id="SSF55931">
    <property type="entry name" value="Glutamine synthetase/guanido kinase"/>
    <property type="match status" value="1"/>
</dbReference>
<dbReference type="AlphaFoldDB" id="A0A7J6KWX2"/>
<sequence length="679" mass="76234">MIDPDVADVVATAMKEWALENGATHYTHVFYPYTGSTAEKHDSFIEPRGDGTAFTKFDGKALMQGEPDASSFPHGGIRDTYEARGYTAWDVTSPAYLMDKGDCLTLCIPTAFVSYNGEAIDLKTPLLRSMDAVSIASKRLVSHFVNDDEYIDEVISYVGPEQEYFLVDKKLAVLRPDLITCGRTLFGTKPSKTQQFDDHYFAAIPDRVLKFMSETEMRLYRLGVPIKCRHNEVAPGQFELVPLYESANIASDHQHLVMQILRNTASKHGFKCLLHEKPFIGVNGSGKHINWSIGNTTQGNFFNPTENPSSNPMFLMFVSAVIRAVDIHAGGEEAPPAIISIYLGDQLNDVFDQIKHCVPAHERNGSGDFSLETRVRRSSLSLGASTLPDITKDAGDRNRTSPFAFTGNRFEFRAVGSEQSLAPATIVLNTIMAESLEVLTDMLEERLNHGVALEYAVKAVIRDNYREHGRIVFNGDGYSQAWRDEAKRRGLKDLKQAPEAIAEYGAPESVELFEKCNVLSKSELMAQEEVFLDKYTKKVGVEVNCALKMVHGMILPVCRRYQSQLARDMVNMKEALGEDAASTVKDDLLYLTKMIDDMCDKMRYLEKERDELENMEQQEEHGGHDDHDDDIDNEMNRAKFAAKHLVPSLNALREPVDKLEGIVSNDMWPLPTYQELLHM</sequence>
<feature type="compositionally biased region" description="Basic and acidic residues" evidence="3">
    <location>
        <begin position="612"/>
        <end position="626"/>
    </location>
</feature>
<dbReference type="InterPro" id="IPR008146">
    <property type="entry name" value="Gln_synth_cat_dom"/>
</dbReference>
<dbReference type="InterPro" id="IPR052725">
    <property type="entry name" value="GS_Type-3"/>
</dbReference>
<protein>
    <recommendedName>
        <fullName evidence="8">Glutamine synthetase</fullName>
    </recommendedName>
</protein>
<dbReference type="InterPro" id="IPR014746">
    <property type="entry name" value="Gln_synth/guanido_kin_cat_dom"/>
</dbReference>
<accession>A0A7J6KWX2</accession>
<evidence type="ECO:0000313" key="6">
    <source>
        <dbReference type="EMBL" id="KAF4651843.1"/>
    </source>
</evidence>
<comment type="caution">
    <text evidence="6">The sequence shown here is derived from an EMBL/GenBank/DDBJ whole genome shotgun (WGS) entry which is preliminary data.</text>
</comment>
<dbReference type="PROSITE" id="PS51987">
    <property type="entry name" value="GS_CATALYTIC"/>
    <property type="match status" value="1"/>
</dbReference>
<dbReference type="GO" id="GO:0004356">
    <property type="term" value="F:glutamine synthetase activity"/>
    <property type="evidence" value="ECO:0007669"/>
    <property type="project" value="InterPro"/>
</dbReference>
<dbReference type="InterPro" id="IPR040577">
    <property type="entry name" value="Gln-synt_C"/>
</dbReference>
<comment type="similarity">
    <text evidence="1 2">Belongs to the glutamine synthetase family.</text>
</comment>
<evidence type="ECO:0000256" key="2">
    <source>
        <dbReference type="RuleBase" id="RU000384"/>
    </source>
</evidence>
<evidence type="ECO:0000259" key="5">
    <source>
        <dbReference type="PROSITE" id="PS51987"/>
    </source>
</evidence>
<evidence type="ECO:0000259" key="4">
    <source>
        <dbReference type="PROSITE" id="PS51986"/>
    </source>
</evidence>
<evidence type="ECO:0000313" key="7">
    <source>
        <dbReference type="Proteomes" id="UP000591131"/>
    </source>
</evidence>
<feature type="domain" description="GS beta-grasp" evidence="4">
    <location>
        <begin position="24"/>
        <end position="117"/>
    </location>
</feature>